<dbReference type="SUPFAM" id="SSF56059">
    <property type="entry name" value="Glutathione synthetase ATP-binding domain-like"/>
    <property type="match status" value="1"/>
</dbReference>
<evidence type="ECO:0000259" key="2">
    <source>
        <dbReference type="Pfam" id="PF12733"/>
    </source>
</evidence>
<organism evidence="4 5">
    <name type="scientific">Patiria miniata</name>
    <name type="common">Bat star</name>
    <name type="synonym">Asterina miniata</name>
    <dbReference type="NCBI Taxonomy" id="46514"/>
    <lineage>
        <taxon>Eukaryota</taxon>
        <taxon>Metazoa</taxon>
        <taxon>Echinodermata</taxon>
        <taxon>Eleutherozoa</taxon>
        <taxon>Asterozoa</taxon>
        <taxon>Asteroidea</taxon>
        <taxon>Valvatacea</taxon>
        <taxon>Valvatida</taxon>
        <taxon>Asterinidae</taxon>
        <taxon>Patiria</taxon>
    </lineage>
</organism>
<dbReference type="InterPro" id="IPR057106">
    <property type="entry name" value="NXPE4_C"/>
</dbReference>
<dbReference type="RefSeq" id="XP_038054432.1">
    <property type="nucleotide sequence ID" value="XM_038198504.1"/>
</dbReference>
<keyword evidence="1" id="KW-0812">Transmembrane</keyword>
<dbReference type="Pfam" id="PF12733">
    <property type="entry name" value="Cadherin-like"/>
    <property type="match status" value="1"/>
</dbReference>
<keyword evidence="1" id="KW-1133">Transmembrane helix</keyword>
<feature type="transmembrane region" description="Helical" evidence="1">
    <location>
        <begin position="16"/>
        <end position="35"/>
    </location>
</feature>
<dbReference type="Gene3D" id="3.30.470.20">
    <property type="entry name" value="ATP-grasp fold, B domain"/>
    <property type="match status" value="1"/>
</dbReference>
<protein>
    <recommendedName>
        <fullName evidence="6">Cadherin-like and PC-esterase domain-containing protein 1</fullName>
    </recommendedName>
</protein>
<dbReference type="OrthoDB" id="2016263at2759"/>
<evidence type="ECO:0000259" key="3">
    <source>
        <dbReference type="Pfam" id="PF24536"/>
    </source>
</evidence>
<keyword evidence="5" id="KW-1185">Reference proteome</keyword>
<dbReference type="GeneID" id="119726704"/>
<dbReference type="Pfam" id="PF03133">
    <property type="entry name" value="TTL"/>
    <property type="match status" value="1"/>
</dbReference>
<dbReference type="PROSITE" id="PS51221">
    <property type="entry name" value="TTL"/>
    <property type="match status" value="1"/>
</dbReference>
<dbReference type="EnsemblMetazoa" id="XM_038198504.1">
    <property type="protein sequence ID" value="XP_038054432.1"/>
    <property type="gene ID" value="LOC119726704"/>
</dbReference>
<dbReference type="PANTHER" id="PTHR14776">
    <property type="entry name" value="CADHERIN-LIKE AND PC-ESTERASE DOMAIN-CONTAINING PROTEIN 1"/>
    <property type="match status" value="1"/>
</dbReference>
<dbReference type="OMA" id="HRYTVVI"/>
<evidence type="ECO:0000313" key="4">
    <source>
        <dbReference type="EnsemblMetazoa" id="XP_038054432.1"/>
    </source>
</evidence>
<dbReference type="Pfam" id="PF24536">
    <property type="entry name" value="NXPE4_C"/>
    <property type="match status" value="1"/>
</dbReference>
<feature type="domain" description="NXPE C-terminal" evidence="3">
    <location>
        <begin position="858"/>
        <end position="986"/>
    </location>
</feature>
<evidence type="ECO:0000256" key="1">
    <source>
        <dbReference type="SAM" id="Phobius"/>
    </source>
</evidence>
<evidence type="ECO:0008006" key="6">
    <source>
        <dbReference type="Google" id="ProtNLM"/>
    </source>
</evidence>
<dbReference type="InterPro" id="IPR025883">
    <property type="entry name" value="Cadherin-like_domain"/>
</dbReference>
<evidence type="ECO:0000313" key="5">
    <source>
        <dbReference type="Proteomes" id="UP000887568"/>
    </source>
</evidence>
<dbReference type="CTD" id="79974"/>
<reference evidence="4" key="1">
    <citation type="submission" date="2022-11" db="UniProtKB">
        <authorList>
            <consortium name="EnsemblMetazoa"/>
        </authorList>
    </citation>
    <scope>IDENTIFICATION</scope>
</reference>
<dbReference type="PANTHER" id="PTHR14776:SF1">
    <property type="entry name" value="CADHERIN-LIKE AND PC-ESTERASE DOMAIN-CONTAINING PROTEIN 1"/>
    <property type="match status" value="1"/>
</dbReference>
<accession>A0A913ZS18</accession>
<dbReference type="AlphaFoldDB" id="A0A913ZS18"/>
<dbReference type="InterPro" id="IPR004344">
    <property type="entry name" value="TTL/TTLL_fam"/>
</dbReference>
<feature type="domain" description="Cadherin-like beta-sandwich-like" evidence="2">
    <location>
        <begin position="689"/>
        <end position="771"/>
    </location>
</feature>
<name>A0A913ZS18_PATMI</name>
<proteinExistence type="predicted"/>
<keyword evidence="1" id="KW-0472">Membrane</keyword>
<sequence>MRYLRYKLSRLCRSRLANFLLSALGLASFSLYLIYQSDSMMLIQSGDKSDRTLERTLKVDWILGDSGAGGLIIPGAGQPKMDRLNLEDGTVKKRKSQKDEKIAIEDSAIYKHLQQLESMLLEQAKTLKARSVEVRGQAEVIDRDLPLYEKAFTKQGFIVRRPTNDIDADFVSNSTIDAKDNGLVSSTDWMILLCLAFTDGDSEECLDRSSFTKLHSGQKINRIPGIRNVLWKKDGFCYTMNQAKRIPALKKTYLSPMCWVMPSQYDQFLGVADGLGDDVRWVFKSTSPGGNIQVLQPTKERDYARLKEFRFKKAVAQQYFPNPLLVFGMPVNIRAYVLITSINPLRAFIHSEGLVHFRHDYQRAFKKIPNRTWYLAQFKHYLKYNFGSDAAKIVFQNLATVIVETLLVAESSLVAHFGRFSAHPWDEHYRCKNCFQLLGFDIIFNSTLHPMVVEVNGQPHLQANSDTTGWASKTIKQNAVDDAIAILLSETKVAKDVALALEHLHLNVGILGVNCHSYNQMCLTQEDLEYLLATRRETVNRGSYQQLYPSSTSLKYNSLLRDIQHFLTSQLQLDDIPPYNRQGALLTSPTLRHGTSDLQHVLANLEQYYWSVDGKRQAESPVSEDASVQENFGNITSHRLGGRNDVLISNVFEIDPMYRDPRYHRPRCSDDPLVLSELLDFRTDPAILLTPTFDPKVTEYQAVVPHEVALIKVWGFARSCDSEARLEDRYGVSRPSNYTLGVGENRISMLVVDITHSEPWVVNTYSVIVHRKSITDGEADFDESKTHQVCSLVQECNLQFLQGSSCGLNLVPDLTWKDYIKSKSRLPLCPSGDIQGEWLVPCHRCMDRSSCYWRQSQWQPKGCRYLAIGQEELQKCLAGKTLLFIGDSTNRGIMYYLMEKLNGTLTEWDKTHNIKVYHNLNANRTTVSFAYYPQFWLAASERPVFDKALYQLVRHSRPLENSNNTVLVVGGVHWLATHHLKVLQKALEREGLSKIRKMMKSLGAGFHQPVDGIHCLSLQEQRKIFYHNRGILDYAKDLSFDVLDTFNMTMARYREFLLGKCACHFHRVNEVIPKISATSSTIQTLWHYLRPSPDDVKTNIEDKQQRALYHVTGEINAVYSEILISRICGA</sequence>
<dbReference type="Proteomes" id="UP000887568">
    <property type="component" value="Unplaced"/>
</dbReference>